<dbReference type="RefSeq" id="WP_269441742.1">
    <property type="nucleotide sequence ID" value="NZ_CP097463.1"/>
</dbReference>
<accession>A0ABY7JRQ3</accession>
<organism evidence="1 2">
    <name type="scientific">Jatrophihabitans cynanchi</name>
    <dbReference type="NCBI Taxonomy" id="2944128"/>
    <lineage>
        <taxon>Bacteria</taxon>
        <taxon>Bacillati</taxon>
        <taxon>Actinomycetota</taxon>
        <taxon>Actinomycetes</taxon>
        <taxon>Jatrophihabitantales</taxon>
        <taxon>Jatrophihabitantaceae</taxon>
        <taxon>Jatrophihabitans</taxon>
    </lineage>
</organism>
<protein>
    <recommendedName>
        <fullName evidence="3">YbaB/EbfC DNA-binding family protein</fullName>
    </recommendedName>
</protein>
<dbReference type="Proteomes" id="UP001164693">
    <property type="component" value="Chromosome"/>
</dbReference>
<name>A0ABY7JRQ3_9ACTN</name>
<evidence type="ECO:0000313" key="1">
    <source>
        <dbReference type="EMBL" id="WAX55239.1"/>
    </source>
</evidence>
<sequence length="148" mass="16249">MTVPSDFDRLRSFSLPPDPHALVEAARARADRLAGLREQLGALLGRAATDDGYIAAAWDGTGLHELTLEPRAMRLPSEDLAAAIVTVSRCAREDYDRQRSELLAETGALPEVDLEQSRARLAELQESFRSGTGDLLALFERFRAQSGR</sequence>
<reference evidence="1" key="1">
    <citation type="submission" date="2022-05" db="EMBL/GenBank/DDBJ databases">
        <title>Jatrophihabitans sp. SB3-54 whole genome sequence.</title>
        <authorList>
            <person name="Suh M.K."/>
            <person name="Eom M.K."/>
            <person name="Kim J.S."/>
            <person name="Kim H.S."/>
            <person name="Do H.E."/>
            <person name="Shin Y.K."/>
            <person name="Lee J.-S."/>
        </authorList>
    </citation>
    <scope>NUCLEOTIDE SEQUENCE</scope>
    <source>
        <strain evidence="1">SB3-54</strain>
    </source>
</reference>
<keyword evidence="2" id="KW-1185">Reference proteome</keyword>
<evidence type="ECO:0000313" key="2">
    <source>
        <dbReference type="Proteomes" id="UP001164693"/>
    </source>
</evidence>
<gene>
    <name evidence="1" type="ORF">M6B22_11795</name>
</gene>
<evidence type="ECO:0008006" key="3">
    <source>
        <dbReference type="Google" id="ProtNLM"/>
    </source>
</evidence>
<dbReference type="EMBL" id="CP097463">
    <property type="protein sequence ID" value="WAX55239.1"/>
    <property type="molecule type" value="Genomic_DNA"/>
</dbReference>
<proteinExistence type="predicted"/>